<keyword evidence="1" id="KW-0812">Transmembrane</keyword>
<evidence type="ECO:0000313" key="2">
    <source>
        <dbReference type="EMBL" id="MBB3841804.1"/>
    </source>
</evidence>
<reference evidence="2 3" key="1">
    <citation type="submission" date="2020-08" db="EMBL/GenBank/DDBJ databases">
        <title>Genomic Encyclopedia of Type Strains, Phase IV (KMG-IV): sequencing the most valuable type-strain genomes for metagenomic binning, comparative biology and taxonomic classification.</title>
        <authorList>
            <person name="Goeker M."/>
        </authorList>
    </citation>
    <scope>NUCLEOTIDE SEQUENCE [LARGE SCALE GENOMIC DNA]</scope>
    <source>
        <strain evidence="2 3">DSM 17976</strain>
    </source>
</reference>
<feature type="transmembrane region" description="Helical" evidence="1">
    <location>
        <begin position="253"/>
        <end position="273"/>
    </location>
</feature>
<keyword evidence="1" id="KW-1133">Transmembrane helix</keyword>
<feature type="transmembrane region" description="Helical" evidence="1">
    <location>
        <begin position="75"/>
        <end position="98"/>
    </location>
</feature>
<dbReference type="EMBL" id="JACIBY010000021">
    <property type="protein sequence ID" value="MBB3841804.1"/>
    <property type="molecule type" value="Genomic_DNA"/>
</dbReference>
<organism evidence="2 3">
    <name type="scientific">Runella defluvii</name>
    <dbReference type="NCBI Taxonomy" id="370973"/>
    <lineage>
        <taxon>Bacteria</taxon>
        <taxon>Pseudomonadati</taxon>
        <taxon>Bacteroidota</taxon>
        <taxon>Cytophagia</taxon>
        <taxon>Cytophagales</taxon>
        <taxon>Spirosomataceae</taxon>
        <taxon>Runella</taxon>
    </lineage>
</organism>
<sequence>METPSPEKSNWIQELSNQSWNLELVVSGAAIYSTSFLPELTDTAIESYFENYQLSSSVVTQVFPLLAYSFAKSSAYLLIITFAVHFILRAFWIAIVGLRAVFPQGINYENIPNTSKSLAETYKKKFGTLDGFIIRLDRFSSQIFSIAFVLVLFSLMLALLYLLIFTGTVGIKTFFPEFYSQAKPILLIVGEVILVASLVLVLLSANEKYREHPVIGKLLMQFIDKSTWLYMGMYKPIQYINFTFASNLPRKKYYFTVSFIGLFFFGLALSIYLDKMLTHYGITHLESRNFYSTGTSEHKLTPNFYDNLRPENERIEAASIQSDVVEGAFLKLYINYSKVFDADLAKICKEPTLPDTLKRRKQRLLVDKSRLACFNQYFKIALNDSTFDSVELFFEDQGTTKGLRTYLSTEKCKIGRNTLYIKTMNVDSLPKKVWTDYVAVPFWYAKD</sequence>
<proteinExistence type="predicted"/>
<dbReference type="RefSeq" id="WP_183979713.1">
    <property type="nucleotide sequence ID" value="NZ_JACIBY010000021.1"/>
</dbReference>
<feature type="transmembrane region" description="Helical" evidence="1">
    <location>
        <begin position="184"/>
        <end position="203"/>
    </location>
</feature>
<name>A0A7W5ZU50_9BACT</name>
<comment type="caution">
    <text evidence="2">The sequence shown here is derived from an EMBL/GenBank/DDBJ whole genome shotgun (WGS) entry which is preliminary data.</text>
</comment>
<keyword evidence="3" id="KW-1185">Reference proteome</keyword>
<keyword evidence="1" id="KW-0472">Membrane</keyword>
<evidence type="ECO:0000313" key="3">
    <source>
        <dbReference type="Proteomes" id="UP000541352"/>
    </source>
</evidence>
<dbReference type="AlphaFoldDB" id="A0A7W5ZU50"/>
<feature type="transmembrane region" description="Helical" evidence="1">
    <location>
        <begin position="143"/>
        <end position="164"/>
    </location>
</feature>
<accession>A0A7W5ZU50</accession>
<gene>
    <name evidence="2" type="ORF">FHS57_005833</name>
</gene>
<evidence type="ECO:0000256" key="1">
    <source>
        <dbReference type="SAM" id="Phobius"/>
    </source>
</evidence>
<protein>
    <submittedName>
        <fullName evidence="2">Uncharacterized protein</fullName>
    </submittedName>
</protein>
<dbReference type="Proteomes" id="UP000541352">
    <property type="component" value="Unassembled WGS sequence"/>
</dbReference>